<dbReference type="FunFam" id="3.90.550.10:FF:000092">
    <property type="entry name" value="Glycogenin 2"/>
    <property type="match status" value="1"/>
</dbReference>
<dbReference type="Gene3D" id="3.90.550.10">
    <property type="entry name" value="Spore Coat Polysaccharide Biosynthesis Protein SpsA, Chain A"/>
    <property type="match status" value="1"/>
</dbReference>
<evidence type="ECO:0000256" key="7">
    <source>
        <dbReference type="ARBA" id="ARBA00023180"/>
    </source>
</evidence>
<reference evidence="16" key="1">
    <citation type="submission" date="2021-02" db="EMBL/GenBank/DDBJ databases">
        <authorList>
            <person name="Nowell W R."/>
        </authorList>
    </citation>
    <scope>NUCLEOTIDE SEQUENCE</scope>
</reference>
<dbReference type="GO" id="GO:0008466">
    <property type="term" value="F:glycogenin glucosyltransferase activity"/>
    <property type="evidence" value="ECO:0007669"/>
    <property type="project" value="UniProtKB-EC"/>
</dbReference>
<sequence>MLSEAFVTLVTNDGYALGALVLAQSIRQVGTKRNLVVMISKHLSNSLRKILEINFDEVILVDEFDSNDTEHLSLLSRPELGITFTKINCWLLEQYSKCVFLDSDCVVLRQIDDLFEREELSAVPDAGWPDCFNSGLFVYRPSKETFRKLIKYASEKDASFDGGDQGLLNEFFSSWGSSDISRHLPFVYNVTSNAFYSYLPAVTRFRNDIRIIHFAGTLKPWHLTYNPKDEQLSGNLNGQNDIQRELLLSWWRIMYQRVWPQLSKLNQGESIGSLDYNSLSNNQIIETGSAEHRRAWESGHMEYSGRDSFSNIQQQIERNLSHLPPEYHPSQERLKISKKPTSILKKSTKEISTTNLNENIQSLVSLNISNEKRSKKSEHESNETVKSTIATAYTQGTGEFTGPTVVSKMISESFASSSGNIANIRSNQQNTNDEAAIQSAISSPPTIIHNEKTMKK</sequence>
<dbReference type="Proteomes" id="UP000663851">
    <property type="component" value="Unassembled WGS sequence"/>
</dbReference>
<protein>
    <recommendedName>
        <fullName evidence="10">glycogenin glucosyltransferase</fullName>
        <ecNumber evidence="10">2.4.1.186</ecNumber>
    </recommendedName>
</protein>
<dbReference type="Proteomes" id="UP000663873">
    <property type="component" value="Unassembled WGS sequence"/>
</dbReference>
<dbReference type="OrthoDB" id="2014201at2759"/>
<evidence type="ECO:0000256" key="6">
    <source>
        <dbReference type="ARBA" id="ARBA00023056"/>
    </source>
</evidence>
<evidence type="ECO:0000256" key="10">
    <source>
        <dbReference type="ARBA" id="ARBA00038934"/>
    </source>
</evidence>
<evidence type="ECO:0000256" key="3">
    <source>
        <dbReference type="ARBA" id="ARBA00022490"/>
    </source>
</evidence>
<comment type="catalytic activity">
    <reaction evidence="12">
        <text>L-tyrosyl-[glycogenin] + UDP-alpha-D-glucose = alpha-D-glucosyl-L-tyrosyl-[glycogenin] + UDP + H(+)</text>
        <dbReference type="Rhea" id="RHEA:23360"/>
        <dbReference type="Rhea" id="RHEA-COMP:14604"/>
        <dbReference type="Rhea" id="RHEA-COMP:14605"/>
        <dbReference type="ChEBI" id="CHEBI:15378"/>
        <dbReference type="ChEBI" id="CHEBI:46858"/>
        <dbReference type="ChEBI" id="CHEBI:58223"/>
        <dbReference type="ChEBI" id="CHEBI:58885"/>
        <dbReference type="ChEBI" id="CHEBI:140573"/>
        <dbReference type="EC" id="2.4.1.186"/>
    </reaction>
</comment>
<dbReference type="GO" id="GO:0005737">
    <property type="term" value="C:cytoplasm"/>
    <property type="evidence" value="ECO:0007669"/>
    <property type="project" value="UniProtKB-SubCell"/>
</dbReference>
<dbReference type="PANTHER" id="PTHR11183">
    <property type="entry name" value="GLYCOGENIN SUBFAMILY MEMBER"/>
    <property type="match status" value="1"/>
</dbReference>
<keyword evidence="3" id="KW-0963">Cytoplasm</keyword>
<evidence type="ECO:0000256" key="1">
    <source>
        <dbReference type="ARBA" id="ARBA00001936"/>
    </source>
</evidence>
<keyword evidence="7" id="KW-0325">Glycoprotein</keyword>
<dbReference type="Pfam" id="PF01501">
    <property type="entry name" value="Glyco_transf_8"/>
    <property type="match status" value="1"/>
</dbReference>
<gene>
    <name evidence="15" type="ORF">GRG538_LOCUS3090</name>
    <name evidence="18" type="ORF">HFQ381_LOCUS20262</name>
    <name evidence="16" type="ORF">LUA448_LOCUS14343</name>
    <name evidence="19" type="ORF">QYT958_LOCUS4615</name>
    <name evidence="14" type="ORF">TIS948_LOCUS18502</name>
    <name evidence="17" type="ORF">UJA718_LOCUS9273</name>
</gene>
<evidence type="ECO:0000256" key="2">
    <source>
        <dbReference type="ARBA" id="ARBA00004496"/>
    </source>
</evidence>
<keyword evidence="21" id="KW-1185">Reference proteome</keyword>
<comment type="cofactor">
    <cofactor evidence="1">
        <name>Mn(2+)</name>
        <dbReference type="ChEBI" id="CHEBI:29035"/>
    </cofactor>
</comment>
<comment type="subcellular location">
    <subcellularLocation>
        <location evidence="2">Cytoplasm</location>
    </subcellularLocation>
</comment>
<dbReference type="InterPro" id="IPR029044">
    <property type="entry name" value="Nucleotide-diphossugar_trans"/>
</dbReference>
<dbReference type="Proteomes" id="UP000663833">
    <property type="component" value="Unassembled WGS sequence"/>
</dbReference>
<organism evidence="16 20">
    <name type="scientific">Rotaria socialis</name>
    <dbReference type="NCBI Taxonomy" id="392032"/>
    <lineage>
        <taxon>Eukaryota</taxon>
        <taxon>Metazoa</taxon>
        <taxon>Spiralia</taxon>
        <taxon>Gnathifera</taxon>
        <taxon>Rotifera</taxon>
        <taxon>Eurotatoria</taxon>
        <taxon>Bdelloidea</taxon>
        <taxon>Philodinida</taxon>
        <taxon>Philodinidae</taxon>
        <taxon>Rotaria</taxon>
    </lineage>
</organism>
<dbReference type="Proteomes" id="UP000663825">
    <property type="component" value="Unassembled WGS sequence"/>
</dbReference>
<evidence type="ECO:0000313" key="16">
    <source>
        <dbReference type="EMBL" id="CAF3365424.1"/>
    </source>
</evidence>
<comment type="similarity">
    <text evidence="9">Belongs to the glycosyltransferase 8 family. Glycogenin subfamily.</text>
</comment>
<dbReference type="InterPro" id="IPR002495">
    <property type="entry name" value="Glyco_trans_8"/>
</dbReference>
<comment type="caution">
    <text evidence="16">The sequence shown here is derived from an EMBL/GenBank/DDBJ whole genome shotgun (WGS) entry which is preliminary data.</text>
</comment>
<evidence type="ECO:0000313" key="14">
    <source>
        <dbReference type="EMBL" id="CAF3302766.1"/>
    </source>
</evidence>
<dbReference type="Proteomes" id="UP000663872">
    <property type="component" value="Unassembled WGS sequence"/>
</dbReference>
<evidence type="ECO:0000256" key="11">
    <source>
        <dbReference type="ARBA" id="ARBA00050886"/>
    </source>
</evidence>
<comment type="function">
    <text evidence="13">Self-glucosylating initiator of glycogen synthesis. It catalyzes the formation of a short alpha (1,4)-glucosyl chain covalently attached via a glucose 1-O-tyrosyl linkage to internal tyrosine residues and these chains act as primers for the elongation reaction catalyzed by glycogen synthase.</text>
</comment>
<dbReference type="GO" id="GO:0046872">
    <property type="term" value="F:metal ion binding"/>
    <property type="evidence" value="ECO:0007669"/>
    <property type="project" value="UniProtKB-KW"/>
</dbReference>
<evidence type="ECO:0000313" key="21">
    <source>
        <dbReference type="Proteomes" id="UP000663873"/>
    </source>
</evidence>
<proteinExistence type="inferred from homology"/>
<dbReference type="EMBL" id="CAJOBO010001713">
    <property type="protein sequence ID" value="CAF4403461.1"/>
    <property type="molecule type" value="Genomic_DNA"/>
</dbReference>
<dbReference type="GO" id="GO:0005978">
    <property type="term" value="P:glycogen biosynthetic process"/>
    <property type="evidence" value="ECO:0007669"/>
    <property type="project" value="UniProtKB-KW"/>
</dbReference>
<keyword evidence="6" id="KW-0320">Glycogen biosynthesis</keyword>
<evidence type="ECO:0000256" key="12">
    <source>
        <dbReference type="ARBA" id="ARBA00052293"/>
    </source>
</evidence>
<name>A0A817X6C1_9BILA</name>
<keyword evidence="8" id="KW-0464">Manganese</keyword>
<evidence type="ECO:0000313" key="19">
    <source>
        <dbReference type="EMBL" id="CAF4500187.1"/>
    </source>
</evidence>
<evidence type="ECO:0000313" key="18">
    <source>
        <dbReference type="EMBL" id="CAF4403461.1"/>
    </source>
</evidence>
<dbReference type="CDD" id="cd02537">
    <property type="entry name" value="GT8_Glycogenin"/>
    <property type="match status" value="1"/>
</dbReference>
<dbReference type="Proteomes" id="UP000663848">
    <property type="component" value="Unassembled WGS sequence"/>
</dbReference>
<dbReference type="EMBL" id="CAJNXB010003242">
    <property type="protein sequence ID" value="CAF3302766.1"/>
    <property type="molecule type" value="Genomic_DNA"/>
</dbReference>
<accession>A0A817X6C1</accession>
<dbReference type="EMBL" id="CAJOBR010000359">
    <property type="protein sequence ID" value="CAF4500187.1"/>
    <property type="molecule type" value="Genomic_DNA"/>
</dbReference>
<comment type="catalytic activity">
    <reaction evidence="11">
        <text>[1,4-alpha-D-glucosyl](n)-L-tyrosyl-[glycogenin] + UDP-alpha-D-glucose = [1,4-alpha-D-glucosyl](n+1)-L-tyrosyl-[glycogenin] + UDP + H(+)</text>
        <dbReference type="Rhea" id="RHEA:56560"/>
        <dbReference type="Rhea" id="RHEA-COMP:14606"/>
        <dbReference type="Rhea" id="RHEA-COMP:14607"/>
        <dbReference type="ChEBI" id="CHEBI:15378"/>
        <dbReference type="ChEBI" id="CHEBI:58223"/>
        <dbReference type="ChEBI" id="CHEBI:58885"/>
        <dbReference type="ChEBI" id="CHEBI:140574"/>
        <dbReference type="EC" id="2.4.1.186"/>
    </reaction>
</comment>
<evidence type="ECO:0000256" key="8">
    <source>
        <dbReference type="ARBA" id="ARBA00023211"/>
    </source>
</evidence>
<evidence type="ECO:0000256" key="4">
    <source>
        <dbReference type="ARBA" id="ARBA00022679"/>
    </source>
</evidence>
<keyword evidence="5" id="KW-0479">Metal-binding</keyword>
<evidence type="ECO:0000313" key="20">
    <source>
        <dbReference type="Proteomes" id="UP000663833"/>
    </source>
</evidence>
<dbReference type="EC" id="2.4.1.186" evidence="10"/>
<evidence type="ECO:0000256" key="9">
    <source>
        <dbReference type="ARBA" id="ARBA00038162"/>
    </source>
</evidence>
<dbReference type="InterPro" id="IPR050587">
    <property type="entry name" value="GNT1/Glycosyltrans_8"/>
</dbReference>
<dbReference type="EMBL" id="CAJNYD010001803">
    <property type="protein sequence ID" value="CAF3365424.1"/>
    <property type="molecule type" value="Genomic_DNA"/>
</dbReference>
<evidence type="ECO:0000313" key="15">
    <source>
        <dbReference type="EMBL" id="CAF3327127.1"/>
    </source>
</evidence>
<evidence type="ECO:0000256" key="5">
    <source>
        <dbReference type="ARBA" id="ARBA00022723"/>
    </source>
</evidence>
<dbReference type="EMBL" id="CAJNYT010000072">
    <property type="protein sequence ID" value="CAF3327127.1"/>
    <property type="molecule type" value="Genomic_DNA"/>
</dbReference>
<dbReference type="AlphaFoldDB" id="A0A817X6C1"/>
<dbReference type="SUPFAM" id="SSF53448">
    <property type="entry name" value="Nucleotide-diphospho-sugar transferases"/>
    <property type="match status" value="1"/>
</dbReference>
<evidence type="ECO:0000256" key="13">
    <source>
        <dbReference type="ARBA" id="ARBA00057883"/>
    </source>
</evidence>
<keyword evidence="4" id="KW-0808">Transferase</keyword>
<dbReference type="EMBL" id="CAJOBP010001025">
    <property type="protein sequence ID" value="CAF4246531.1"/>
    <property type="molecule type" value="Genomic_DNA"/>
</dbReference>
<evidence type="ECO:0000313" key="17">
    <source>
        <dbReference type="EMBL" id="CAF4246531.1"/>
    </source>
</evidence>